<dbReference type="SUPFAM" id="SSF49842">
    <property type="entry name" value="TNF-like"/>
    <property type="match status" value="3"/>
</dbReference>
<dbReference type="EMBL" id="CP111016">
    <property type="protein sequence ID" value="WAR04664.1"/>
    <property type="molecule type" value="Genomic_DNA"/>
</dbReference>
<evidence type="ECO:0000256" key="3">
    <source>
        <dbReference type="SAM" id="SignalP"/>
    </source>
</evidence>
<evidence type="ECO:0000256" key="2">
    <source>
        <dbReference type="ARBA" id="ARBA00022525"/>
    </source>
</evidence>
<feature type="domain" description="C1q" evidence="4">
    <location>
        <begin position="81"/>
        <end position="219"/>
    </location>
</feature>
<dbReference type="Gene3D" id="2.60.120.40">
    <property type="match status" value="3"/>
</dbReference>
<reference evidence="5" key="1">
    <citation type="submission" date="2022-11" db="EMBL/GenBank/DDBJ databases">
        <title>Centuries of genome instability and evolution in soft-shell clam transmissible cancer (bioRxiv).</title>
        <authorList>
            <person name="Hart S.F.M."/>
            <person name="Yonemitsu M.A."/>
            <person name="Giersch R.M."/>
            <person name="Beal B.F."/>
            <person name="Arriagada G."/>
            <person name="Davis B.W."/>
            <person name="Ostrander E.A."/>
            <person name="Goff S.P."/>
            <person name="Metzger M.J."/>
        </authorList>
    </citation>
    <scope>NUCLEOTIDE SEQUENCE</scope>
    <source>
        <strain evidence="5">MELC-2E11</strain>
        <tissue evidence="5">Siphon/mantle</tissue>
    </source>
</reference>
<evidence type="ECO:0000259" key="4">
    <source>
        <dbReference type="PROSITE" id="PS50871"/>
    </source>
</evidence>
<evidence type="ECO:0000256" key="1">
    <source>
        <dbReference type="ARBA" id="ARBA00004613"/>
    </source>
</evidence>
<dbReference type="PANTHER" id="PTHR15427:SF33">
    <property type="entry name" value="COLLAGEN IV NC1 DOMAIN-CONTAINING PROTEIN"/>
    <property type="match status" value="1"/>
</dbReference>
<feature type="chain" id="PRO_5045229318" description="C1q domain-containing protein" evidence="3">
    <location>
        <begin position="19"/>
        <end position="557"/>
    </location>
</feature>
<comment type="subcellular location">
    <subcellularLocation>
        <location evidence="1">Secreted</location>
    </subcellularLocation>
</comment>
<gene>
    <name evidence="5" type="ORF">MAR_020033</name>
</gene>
<keyword evidence="2" id="KW-0964">Secreted</keyword>
<proteinExistence type="predicted"/>
<protein>
    <recommendedName>
        <fullName evidence="4">C1q domain-containing protein</fullName>
    </recommendedName>
</protein>
<dbReference type="PRINTS" id="PR00007">
    <property type="entry name" value="COMPLEMNTC1Q"/>
</dbReference>
<keyword evidence="3" id="KW-0732">Signal</keyword>
<dbReference type="Proteomes" id="UP001164746">
    <property type="component" value="Chromosome 5"/>
</dbReference>
<dbReference type="Pfam" id="PF00386">
    <property type="entry name" value="C1q"/>
    <property type="match status" value="3"/>
</dbReference>
<dbReference type="InterPro" id="IPR008983">
    <property type="entry name" value="Tumour_necrosis_fac-like_dom"/>
</dbReference>
<keyword evidence="6" id="KW-1185">Reference proteome</keyword>
<sequence length="557" mass="62982">MKLFAYFIFVFLCSVALADEPEDKFSYESKLLEKVIRMEIKMSQLEQGLEQTGARFDNLLKNVTMTLENKTAELDVLKDHMGLPLVAFYAYDPVDYSLDTNQILILSIVTMNEGDGYDNVVGTFRAPVAGLYYFAAHVCTYGGRGFYYEIVKDHGMIAKSLKYNNVQHDCGSVNVITKMEKDERVWIKSTSSNTSGQLYAIACADEPEDKFSYESKLLEKVIRMEIKMSQIEQVQVQTRTMFDNLLTNVTMTLENRTAELDVLKDHMGLPLVAFYAYDPIDYSLDTNQILILSNITMNEGGGYDNVIGTFRAPVAGLYYFAAHVCTSSGIGFYYEIVKDHGMIAKITKFNKVQYDFACAEDPEDKFSYESKLLEKVIRMEIKMSQLEKVLMQTGTRFENLLQNVTMTLDNKTAELDDLKDHMDLPLVAFHAYDPVDYSLDTNQILILSTVTMNEGGGYDNVIGTFRAPVAGLYYFAAHVCTSSGIGFYYEIVKDHGMIAKITKFNTAAHDCGSVNVITKMEKDERVWIKCTNGNTSNQLYTHISHAKTSFLGILMHK</sequence>
<accession>A0ABY7E662</accession>
<organism evidence="5 6">
    <name type="scientific">Mya arenaria</name>
    <name type="common">Soft-shell clam</name>
    <dbReference type="NCBI Taxonomy" id="6604"/>
    <lineage>
        <taxon>Eukaryota</taxon>
        <taxon>Metazoa</taxon>
        <taxon>Spiralia</taxon>
        <taxon>Lophotrochozoa</taxon>
        <taxon>Mollusca</taxon>
        <taxon>Bivalvia</taxon>
        <taxon>Autobranchia</taxon>
        <taxon>Heteroconchia</taxon>
        <taxon>Euheterodonta</taxon>
        <taxon>Imparidentia</taxon>
        <taxon>Neoheterodontei</taxon>
        <taxon>Myida</taxon>
        <taxon>Myoidea</taxon>
        <taxon>Myidae</taxon>
        <taxon>Mya</taxon>
    </lineage>
</organism>
<name>A0ABY7E662_MYAAR</name>
<dbReference type="SMART" id="SM00110">
    <property type="entry name" value="C1Q"/>
    <property type="match status" value="1"/>
</dbReference>
<dbReference type="PANTHER" id="PTHR15427">
    <property type="entry name" value="EMILIN ELASTIN MICROFIBRIL INTERFACE-LOCATED PROTEIN ELASTIN MICROFIBRIL INTERFACER"/>
    <property type="match status" value="1"/>
</dbReference>
<feature type="signal peptide" evidence="3">
    <location>
        <begin position="1"/>
        <end position="18"/>
    </location>
</feature>
<feature type="domain" description="C1q" evidence="4">
    <location>
        <begin position="422"/>
        <end position="557"/>
    </location>
</feature>
<dbReference type="InterPro" id="IPR001073">
    <property type="entry name" value="C1q_dom"/>
</dbReference>
<evidence type="ECO:0000313" key="5">
    <source>
        <dbReference type="EMBL" id="WAR04664.1"/>
    </source>
</evidence>
<evidence type="ECO:0000313" key="6">
    <source>
        <dbReference type="Proteomes" id="UP001164746"/>
    </source>
</evidence>
<dbReference type="PROSITE" id="PS50871">
    <property type="entry name" value="C1Q"/>
    <property type="match status" value="2"/>
</dbReference>
<dbReference type="InterPro" id="IPR050392">
    <property type="entry name" value="Collagen/C1q_domain"/>
</dbReference>